<reference evidence="1 2" key="1">
    <citation type="journal article" date="2016" name="DNA Res.">
        <title>Genome sequence of Aspergillus luchuensis NBRC 4314.</title>
        <authorList>
            <person name="Yamada O."/>
            <person name="Machida M."/>
            <person name="Hosoyama A."/>
            <person name="Goto M."/>
            <person name="Takahashi T."/>
            <person name="Futagami T."/>
            <person name="Yamagata Y."/>
            <person name="Takeuchi M."/>
            <person name="Kobayashi T."/>
            <person name="Koike H."/>
            <person name="Abe K."/>
            <person name="Asai K."/>
            <person name="Arita M."/>
            <person name="Fujita N."/>
            <person name="Fukuda K."/>
            <person name="Higa K."/>
            <person name="Horikawa H."/>
            <person name="Ishikawa T."/>
            <person name="Jinno K."/>
            <person name="Kato Y."/>
            <person name="Kirimura K."/>
            <person name="Mizutani O."/>
            <person name="Nakasone K."/>
            <person name="Sano M."/>
            <person name="Shiraishi Y."/>
            <person name="Tsukahara M."/>
            <person name="Gomi K."/>
        </authorList>
    </citation>
    <scope>NUCLEOTIDE SEQUENCE [LARGE SCALE GENOMIC DNA]</scope>
    <source>
        <strain evidence="1 2">RIB 2604</strain>
    </source>
</reference>
<organism evidence="1 2">
    <name type="scientific">Aspergillus kawachii</name>
    <name type="common">White koji mold</name>
    <name type="synonym">Aspergillus awamori var. kawachi</name>
    <dbReference type="NCBI Taxonomy" id="1069201"/>
    <lineage>
        <taxon>Eukaryota</taxon>
        <taxon>Fungi</taxon>
        <taxon>Dikarya</taxon>
        <taxon>Ascomycota</taxon>
        <taxon>Pezizomycotina</taxon>
        <taxon>Eurotiomycetes</taxon>
        <taxon>Eurotiomycetidae</taxon>
        <taxon>Eurotiales</taxon>
        <taxon>Aspergillaceae</taxon>
        <taxon>Aspergillus</taxon>
        <taxon>Aspergillus subgen. Circumdati</taxon>
    </lineage>
</organism>
<dbReference type="GO" id="GO:0003964">
    <property type="term" value="F:RNA-directed DNA polymerase activity"/>
    <property type="evidence" value="ECO:0007669"/>
    <property type="project" value="UniProtKB-KW"/>
</dbReference>
<reference evidence="2" key="2">
    <citation type="submission" date="2016-02" db="EMBL/GenBank/DDBJ databases">
        <title>Genome sequencing of Aspergillus luchuensis NBRC 4314.</title>
        <authorList>
            <person name="Yamada O."/>
        </authorList>
    </citation>
    <scope>NUCLEOTIDE SEQUENCE [LARGE SCALE GENOMIC DNA]</scope>
    <source>
        <strain evidence="2">RIB 2604</strain>
    </source>
</reference>
<dbReference type="Proteomes" id="UP000075230">
    <property type="component" value="Unassembled WGS sequence"/>
</dbReference>
<evidence type="ECO:0000313" key="1">
    <source>
        <dbReference type="EMBL" id="GAT19130.1"/>
    </source>
</evidence>
<keyword evidence="1" id="KW-0695">RNA-directed DNA polymerase</keyword>
<sequence>MKKELCGRVPGSRTELRSRREQGLVAALDHKKLQVQFEGKFNGGSGLLRGSRQNSDVLGDRMMFATISRSVA</sequence>
<gene>
    <name evidence="1" type="ORF">RIB2604_00400620</name>
</gene>
<dbReference type="EMBL" id="BCWF01000004">
    <property type="protein sequence ID" value="GAT19130.1"/>
    <property type="molecule type" value="Genomic_DNA"/>
</dbReference>
<keyword evidence="1" id="KW-0548">Nucleotidyltransferase</keyword>
<accession>A0A146EYQ9</accession>
<name>A0A146EYQ9_ASPKA</name>
<dbReference type="AlphaFoldDB" id="A0A146EYQ9"/>
<proteinExistence type="predicted"/>
<comment type="caution">
    <text evidence="1">The sequence shown here is derived from an EMBL/GenBank/DDBJ whole genome shotgun (WGS) entry which is preliminary data.</text>
</comment>
<protein>
    <submittedName>
        <fullName evidence="1">Reverse transcriptase</fullName>
    </submittedName>
</protein>
<keyword evidence="1" id="KW-0808">Transferase</keyword>
<evidence type="ECO:0000313" key="2">
    <source>
        <dbReference type="Proteomes" id="UP000075230"/>
    </source>
</evidence>